<dbReference type="HAMAP" id="MF_04003">
    <property type="entry name" value="PPV_L2"/>
    <property type="match status" value="1"/>
</dbReference>
<sequence length="519" mass="56080">MLYAALIDVVYLYFIRGHWIVYVYLLLYHFFCFVFLFFSLQLNKATMVAHRARRRKRASATELYKTCKAAGTCPPDVIPKVEGTTLADRILQWGSLGVYLGGLGIGTGTGTGGRTGYVPIGTRPGTVVDVSVPTRPPVVVEPVGPTDPSIVTLLEESSVIDSGASIPTFTGTSGFEITSSATTTPAVLDITPAGDTVVVTSTNFTNPLYTEPSLVEVPQTGEISGHLLVSTATSGTHGYEEIPMDTFATSGTGSEPISSTPVPGVSRVAGPRLYGKAMTQVRVPDPAFLSRPSSFVTFDNPVYDPGDETIIFERPSPGTRVPDPDFLDIVRLHRPALTSRRGTVRFSRVGQKFSMRTRSGTQIGARVHYYHDLSPITHTEDIELEPLLPPADSAAEDSLYDVYADVDDADVAFTNSGRNLTSFGGRGASSSLPSALSTKIGNVTIPFISPVDVHLHTGPDIVLPSSAQWPFVPVLPADTTHYVYIDGGNFYLWPVTFSVSRKRRRKRLSYFFADGTVAL</sequence>
<keyword evidence="14 15" id="KW-1160">Virus entry into host cell</keyword>
<keyword evidence="6" id="KW-1040">Host Golgi apparatus</keyword>
<keyword evidence="2 15" id="KW-0597">Phosphoprotein</keyword>
<dbReference type="GO" id="GO:0003677">
    <property type="term" value="F:DNA binding"/>
    <property type="evidence" value="ECO:0007669"/>
    <property type="project" value="UniProtKB-UniRule"/>
</dbReference>
<keyword evidence="7 15" id="KW-0946">Virion</keyword>
<evidence type="ECO:0000256" key="10">
    <source>
        <dbReference type="ARBA" id="ARBA00023046"/>
    </source>
</evidence>
<protein>
    <recommendedName>
        <fullName evidence="15">Minor capsid protein L2</fullName>
    </recommendedName>
</protein>
<comment type="similarity">
    <text evidence="15">Belongs to the papillomaviridae L2 protein family.</text>
</comment>
<dbReference type="GO" id="GO:0075732">
    <property type="term" value="P:viral penetration into host nucleus"/>
    <property type="evidence" value="ECO:0007669"/>
    <property type="project" value="UniProtKB-KW"/>
</dbReference>
<evidence type="ECO:0000256" key="1">
    <source>
        <dbReference type="ARBA" id="ARBA00022524"/>
    </source>
</evidence>
<evidence type="ECO:0000313" key="17">
    <source>
        <dbReference type="EMBL" id="CAA75467.1"/>
    </source>
</evidence>
<evidence type="ECO:0000256" key="11">
    <source>
        <dbReference type="ARBA" id="ARBA00023120"/>
    </source>
</evidence>
<keyword evidence="1 15" id="KW-1163">Viral penetration into host nucleus</keyword>
<feature type="transmembrane region" description="Helical" evidence="16">
    <location>
        <begin position="20"/>
        <end position="40"/>
    </location>
</feature>
<dbReference type="GO" id="GO:0019028">
    <property type="term" value="C:viral capsid"/>
    <property type="evidence" value="ECO:0007669"/>
    <property type="project" value="UniProtKB-UniRule"/>
</dbReference>
<keyword evidence="5 15" id="KW-0945">Host-virus interaction</keyword>
<keyword evidence="13 15" id="KW-1015">Disulfide bond</keyword>
<keyword evidence="16" id="KW-0812">Transmembrane</keyword>
<gene>
    <name evidence="15 17" type="primary">L2</name>
</gene>
<keyword evidence="16" id="KW-1133">Transmembrane helix</keyword>
<comment type="function">
    <text evidence="15">Minor protein of the capsid that localizes along the inner surface of the virion, within the central cavities beneath the L1 pentamers. Plays a role in capsid stabilization through interaction with the major capsid protein L1. Once the virion enters the host cell, L2 escorts the genomic DNA into the nucleus by promoting escape from the endosomal compartments and traffic through the host Golgi network. Mechanistically, the C-terminus of L2 possesses a cell-penetrating peptide that protudes from the host endosome, interacts with host cytoplasmic retromer cargo and thereby mediates the capsid delivery to the host trans-Golgi network. Plays a role through its interaction with host dynein in the intracellular microtubule-dependent transport of viral capsid toward the nucleus. Mediates the viral genome import into the nucleus through binding to host importins. Once within the nucleus, L2 localizes viral genomes to host PML bodies in order to activate early gene expression for establishment of infection. Later on, promotes late gene expression by interacting with the viral E2 protein and by inhibiting its transcriptional activation functions. During virion assembly, encapsidates the genome by direct interaction with the viral DNA.</text>
</comment>
<dbReference type="GO" id="GO:0043657">
    <property type="term" value="C:host cell"/>
    <property type="evidence" value="ECO:0007669"/>
    <property type="project" value="GOC"/>
</dbReference>
<dbReference type="EMBL" id="Y15175">
    <property type="protein sequence ID" value="CAA75467.1"/>
    <property type="molecule type" value="Genomic_DNA"/>
</dbReference>
<dbReference type="GO" id="GO:0005198">
    <property type="term" value="F:structural molecule activity"/>
    <property type="evidence" value="ECO:0007669"/>
    <property type="project" value="UniProtKB-UniRule"/>
</dbReference>
<dbReference type="GO" id="GO:0075521">
    <property type="term" value="P:microtubule-dependent intracellular transport of viral material towards nucleus"/>
    <property type="evidence" value="ECO:0007669"/>
    <property type="project" value="UniProtKB-UniRule"/>
</dbReference>
<evidence type="ECO:0000256" key="6">
    <source>
        <dbReference type="ARBA" id="ARBA00022812"/>
    </source>
</evidence>
<evidence type="ECO:0000256" key="16">
    <source>
        <dbReference type="SAM" id="Phobius"/>
    </source>
</evidence>
<organism evidence="17">
    <name type="scientific">Human papillomavirus 77</name>
    <dbReference type="NCBI Taxonomy" id="69986"/>
    <lineage>
        <taxon>Viruses</taxon>
        <taxon>Monodnaviria</taxon>
        <taxon>Shotokuvirae</taxon>
        <taxon>Cossaviricota</taxon>
        <taxon>Papovaviricetes</taxon>
        <taxon>Zurhausenvirales</taxon>
        <taxon>Papillomaviridae</taxon>
        <taxon>Firstpapillomavirinae</taxon>
        <taxon>Alphapapillomavirus</taxon>
        <taxon>Alphapapillomavirus 2</taxon>
    </lineage>
</organism>
<dbReference type="Proteomes" id="UP000247256">
    <property type="component" value="Segment"/>
</dbReference>
<comment type="PTM">
    <text evidence="15">Highly phosphorylated.</text>
</comment>
<comment type="subunit">
    <text evidence="15">Interacts with major capsid protein L1. Interacts with E2; this interaction inhibits E2 transcriptional activity but not the DNA replication function E2. Interacts with host HSPA8; this interaction is required for L2 nuclear translocation. Interacts with host importins KPNB2 and KPNB3. Forms a complex with importin alpha2-beta1 heterodimers via interaction with the importin alpha2 adapter. Interacts with host DYNLT1; this interaction is essential for virus intracellular transport during entry. Interacts (via C-terminus) with host retromer subunits VPS35 AND VPS29.</text>
</comment>
<reference evidence="17" key="1">
    <citation type="journal article" date="1998" name="Virology">
        <title>The genomes of three of four novel HPV types, defined by differences of their L1 genes, show high conservation of the E7 gene and the URR.</title>
        <authorList>
            <person name="Delius H."/>
            <person name="Saegling B."/>
            <person name="Bergmann K."/>
            <person name="Shamanin V."/>
            <person name="de Villiers E.M."/>
        </authorList>
    </citation>
    <scope>NUCLEOTIDE SEQUENCE [LARGE SCALE GENOMIC DNA]</scope>
</reference>
<evidence type="ECO:0000256" key="4">
    <source>
        <dbReference type="ARBA" id="ARBA00022562"/>
    </source>
</evidence>
<evidence type="ECO:0000256" key="13">
    <source>
        <dbReference type="ARBA" id="ARBA00023157"/>
    </source>
</evidence>
<dbReference type="GO" id="GO:0042025">
    <property type="term" value="C:host cell nucleus"/>
    <property type="evidence" value="ECO:0007669"/>
    <property type="project" value="UniProtKB-SubCell"/>
</dbReference>
<evidence type="ECO:0000256" key="2">
    <source>
        <dbReference type="ARBA" id="ARBA00022553"/>
    </source>
</evidence>
<keyword evidence="10" id="KW-1039">Host endosome</keyword>
<proteinExistence type="inferred from homology"/>
<keyword evidence="9 15" id="KW-1177">Microtubular inwards viral transport</keyword>
<keyword evidence="8 15" id="KW-0426">Late protein</keyword>
<keyword evidence="16" id="KW-0472">Membrane</keyword>
<accession>O56950</accession>
<comment type="subcellular location">
    <subcellularLocation>
        <location evidence="15">Virion</location>
    </subcellularLocation>
    <subcellularLocation>
        <location evidence="15">Host nucleus</location>
    </subcellularLocation>
</comment>
<evidence type="ECO:0000256" key="15">
    <source>
        <dbReference type="HAMAP-Rule" id="MF_04003"/>
    </source>
</evidence>
<keyword evidence="11 15" id="KW-1176">Cytoplasmic inwards viral transport</keyword>
<evidence type="ECO:0000256" key="5">
    <source>
        <dbReference type="ARBA" id="ARBA00022581"/>
    </source>
</evidence>
<evidence type="ECO:0000256" key="12">
    <source>
        <dbReference type="ARBA" id="ARBA00023125"/>
    </source>
</evidence>
<evidence type="ECO:0000256" key="9">
    <source>
        <dbReference type="ARBA" id="ARBA00022952"/>
    </source>
</evidence>
<evidence type="ECO:0000256" key="8">
    <source>
        <dbReference type="ARBA" id="ARBA00022921"/>
    </source>
</evidence>
<evidence type="ECO:0000256" key="3">
    <source>
        <dbReference type="ARBA" id="ARBA00022561"/>
    </source>
</evidence>
<name>O56950_9PAPI</name>
<comment type="caution">
    <text evidence="15">Lacks conserved residue(s) required for the propagation of feature annotation.</text>
</comment>
<keyword evidence="12 15" id="KW-0238">DNA-binding</keyword>
<dbReference type="InterPro" id="IPR000784">
    <property type="entry name" value="Late_L2"/>
</dbReference>
<dbReference type="Pfam" id="PF00513">
    <property type="entry name" value="Late_protein_L2"/>
    <property type="match status" value="1"/>
</dbReference>
<feature type="disulfide bond" evidence="15">
    <location>
        <begin position="67"/>
        <end position="73"/>
    </location>
</feature>
<keyword evidence="4 15" id="KW-1048">Host nucleus</keyword>
<evidence type="ECO:0000256" key="7">
    <source>
        <dbReference type="ARBA" id="ARBA00022844"/>
    </source>
</evidence>
<evidence type="ECO:0000256" key="14">
    <source>
        <dbReference type="ARBA" id="ARBA00023296"/>
    </source>
</evidence>
<dbReference type="GO" id="GO:0046718">
    <property type="term" value="P:symbiont entry into host cell"/>
    <property type="evidence" value="ECO:0007669"/>
    <property type="project" value="UniProtKB-KW"/>
</dbReference>
<keyword evidence="3 15" id="KW-0167">Capsid protein</keyword>